<sequence length="352" mass="41764">MNNKIYEQYLREKDIYTIFGEKIKILVKDLMDINGINYQSITYRTKDEKSLLNKLERKKYKYKDLKEITDISGIRIITYYSDSVDKVAKIISEQFEVDTENTIDKRKALDPDRFGYLSLHYVVSLKNNRLNLPEYNMFKDLKLEIQIRSISQHTWAEIEHDLGYKSEIGVPKGIRRDFYRLAGLLELVDKEFIEIRDKLESYKKDLEIKIREDKEDVLIDEVSLTLYIDFSKNIKKLNEKIYESINGTFISTSDLIESTVKELKWIGFQTIKDIDIEIEKNKEGIYNLAKNILKDSESKQISTEVSLLYLCYYKLCESDSIDKLNKFIKENGFEPNYDFSKKLISIYKEFKK</sequence>
<dbReference type="EC" id="2.7.6.5" evidence="3"/>
<dbReference type="RefSeq" id="WP_111926037.1">
    <property type="nucleotide sequence ID" value="NZ_CATNYS010000002.1"/>
</dbReference>
<name>A0A2X2YBY7_CLOPF</name>
<organism evidence="3 4">
    <name type="scientific">Clostridium perfringens</name>
    <dbReference type="NCBI Taxonomy" id="1502"/>
    <lineage>
        <taxon>Bacteria</taxon>
        <taxon>Bacillati</taxon>
        <taxon>Bacillota</taxon>
        <taxon>Clostridia</taxon>
        <taxon>Eubacteriales</taxon>
        <taxon>Clostridiaceae</taxon>
        <taxon>Clostridium</taxon>
    </lineage>
</organism>
<dbReference type="GO" id="GO:0015970">
    <property type="term" value="P:guanosine tetraphosphate biosynthetic process"/>
    <property type="evidence" value="ECO:0007669"/>
    <property type="project" value="UniProtKB-UniPathway"/>
</dbReference>
<evidence type="ECO:0000313" key="4">
    <source>
        <dbReference type="Proteomes" id="UP000249986"/>
    </source>
</evidence>
<evidence type="ECO:0000256" key="1">
    <source>
        <dbReference type="ARBA" id="ARBA00004976"/>
    </source>
</evidence>
<dbReference type="UniPathway" id="UPA00908">
    <property type="reaction ID" value="UER00884"/>
</dbReference>
<evidence type="ECO:0000313" key="3">
    <source>
        <dbReference type="EMBL" id="SQB57935.1"/>
    </source>
</evidence>
<comment type="pathway">
    <text evidence="1">Purine metabolism; ppGpp biosynthesis; ppGpp from GTP: step 1/2.</text>
</comment>
<gene>
    <name evidence="3" type="primary">ywaC_1</name>
    <name evidence="3" type="ORF">NCTC10719_00529</name>
</gene>
<dbReference type="PANTHER" id="PTHR41773:SF1">
    <property type="entry name" value="RELA_SPOT DOMAIN-CONTAINING PROTEIN"/>
    <property type="match status" value="1"/>
</dbReference>
<keyword evidence="3" id="KW-0808">Transferase</keyword>
<protein>
    <submittedName>
        <fullName evidence="3">RelA/SpoT domain-containing protein</fullName>
        <ecNumber evidence="3">2.7.6.5</ecNumber>
    </submittedName>
</protein>
<dbReference type="Gene3D" id="3.30.460.10">
    <property type="entry name" value="Beta Polymerase, domain 2"/>
    <property type="match status" value="1"/>
</dbReference>
<dbReference type="AlphaFoldDB" id="A0A2X2YBY7"/>
<dbReference type="Gene3D" id="1.10.287.860">
    <property type="entry name" value="Nucleotidyltransferase"/>
    <property type="match status" value="1"/>
</dbReference>
<dbReference type="EMBL" id="UAWG01000001">
    <property type="protein sequence ID" value="SQB57935.1"/>
    <property type="molecule type" value="Genomic_DNA"/>
</dbReference>
<feature type="domain" description="RelA/SpoT" evidence="2">
    <location>
        <begin position="43"/>
        <end position="170"/>
    </location>
</feature>
<dbReference type="CDD" id="cd05399">
    <property type="entry name" value="NT_Rel-Spo_like"/>
    <property type="match status" value="1"/>
</dbReference>
<dbReference type="GO" id="GO:0008728">
    <property type="term" value="F:GTP diphosphokinase activity"/>
    <property type="evidence" value="ECO:0007669"/>
    <property type="project" value="UniProtKB-EC"/>
</dbReference>
<dbReference type="SUPFAM" id="SSF81301">
    <property type="entry name" value="Nucleotidyltransferase"/>
    <property type="match status" value="1"/>
</dbReference>
<accession>A0A2X2YBY7</accession>
<evidence type="ECO:0000259" key="2">
    <source>
        <dbReference type="SMART" id="SM00954"/>
    </source>
</evidence>
<dbReference type="InterPro" id="IPR043519">
    <property type="entry name" value="NT_sf"/>
</dbReference>
<dbReference type="SMART" id="SM00954">
    <property type="entry name" value="RelA_SpoT"/>
    <property type="match status" value="1"/>
</dbReference>
<reference evidence="3 4" key="1">
    <citation type="submission" date="2018-06" db="EMBL/GenBank/DDBJ databases">
        <authorList>
            <consortium name="Pathogen Informatics"/>
            <person name="Doyle S."/>
        </authorList>
    </citation>
    <scope>NUCLEOTIDE SEQUENCE [LARGE SCALE GENOMIC DNA]</scope>
    <source>
        <strain evidence="3 4">NCTC10719</strain>
    </source>
</reference>
<dbReference type="Pfam" id="PF04607">
    <property type="entry name" value="RelA_SpoT"/>
    <property type="match status" value="1"/>
</dbReference>
<dbReference type="Proteomes" id="UP000249986">
    <property type="component" value="Unassembled WGS sequence"/>
</dbReference>
<dbReference type="InterPro" id="IPR007685">
    <property type="entry name" value="RelA_SpoT"/>
</dbReference>
<dbReference type="PANTHER" id="PTHR41773">
    <property type="entry name" value="GTP PYROPHOSPHATASE-RELATED"/>
    <property type="match status" value="1"/>
</dbReference>
<proteinExistence type="predicted"/>